<dbReference type="SUPFAM" id="SSF53756">
    <property type="entry name" value="UDP-Glycosyltransferase/glycogen phosphorylase"/>
    <property type="match status" value="1"/>
</dbReference>
<name>A0ABP3TSK6_9FLAO</name>
<comment type="caution">
    <text evidence="1">The sequence shown here is derived from an EMBL/GenBank/DDBJ whole genome shotgun (WGS) entry which is preliminary data.</text>
</comment>
<protein>
    <submittedName>
        <fullName evidence="1">Uncharacterized protein</fullName>
    </submittedName>
</protein>
<reference evidence="2" key="1">
    <citation type="journal article" date="2019" name="Int. J. Syst. Evol. Microbiol.">
        <title>The Global Catalogue of Microorganisms (GCM) 10K type strain sequencing project: providing services to taxonomists for standard genome sequencing and annotation.</title>
        <authorList>
            <consortium name="The Broad Institute Genomics Platform"/>
            <consortium name="The Broad Institute Genome Sequencing Center for Infectious Disease"/>
            <person name="Wu L."/>
            <person name="Ma J."/>
        </authorList>
    </citation>
    <scope>NUCLEOTIDE SEQUENCE [LARGE SCALE GENOMIC DNA]</scope>
    <source>
        <strain evidence="2">JCM 15974</strain>
    </source>
</reference>
<sequence length="359" mass="41873">MKILYLVDFDINSPSGILNKIIQQTTIWKKNGHQVQVLSTKPSRGINNSEIIDVERKSYYSNRKNSSLNNYLFKIRNSNRINEDIKKYHPDIIYYRQGIWYPGVTKIFKIYQVVMEVNTNDLIEIQNETLPRRLIYKFGRNKILNHMNGLIAVTDELNKLYNHIKIPKVTIGNGYLFDNNPIKKNKIYDKPQLIFVGSPNCQWHGVDKIYYMAKKLPEFDFHIIGIKEKTDINNLKFHGYLALEKIKEIYAYCDVAIGSLSLYKAGVNESSTLKLREYLCNSLPVILGGYDVDMKGSDYILELPNKENNVTDNISSIKKFVLNWSGKKMDRTEIIEKLSYETKENKRLGFLSRFVNENK</sequence>
<dbReference type="Proteomes" id="UP001501758">
    <property type="component" value="Unassembled WGS sequence"/>
</dbReference>
<accession>A0ABP3TSK6</accession>
<dbReference type="RefSeq" id="WP_343910631.1">
    <property type="nucleotide sequence ID" value="NZ_BAAAGE010000001.1"/>
</dbReference>
<keyword evidence="2" id="KW-1185">Reference proteome</keyword>
<dbReference type="EMBL" id="BAAAGE010000001">
    <property type="protein sequence ID" value="GAA0714350.1"/>
    <property type="molecule type" value="Genomic_DNA"/>
</dbReference>
<gene>
    <name evidence="1" type="ORF">GCM10009430_07410</name>
</gene>
<evidence type="ECO:0000313" key="2">
    <source>
        <dbReference type="Proteomes" id="UP001501758"/>
    </source>
</evidence>
<proteinExistence type="predicted"/>
<organism evidence="1 2">
    <name type="scientific">Aquimarina litoralis</name>
    <dbReference type="NCBI Taxonomy" id="584605"/>
    <lineage>
        <taxon>Bacteria</taxon>
        <taxon>Pseudomonadati</taxon>
        <taxon>Bacteroidota</taxon>
        <taxon>Flavobacteriia</taxon>
        <taxon>Flavobacteriales</taxon>
        <taxon>Flavobacteriaceae</taxon>
        <taxon>Aquimarina</taxon>
    </lineage>
</organism>
<dbReference type="Gene3D" id="3.40.50.2000">
    <property type="entry name" value="Glycogen Phosphorylase B"/>
    <property type="match status" value="2"/>
</dbReference>
<evidence type="ECO:0000313" key="1">
    <source>
        <dbReference type="EMBL" id="GAA0714350.1"/>
    </source>
</evidence>